<feature type="transmembrane region" description="Helical" evidence="3">
    <location>
        <begin position="566"/>
        <end position="585"/>
    </location>
</feature>
<feature type="region of interest" description="Disordered" evidence="2">
    <location>
        <begin position="703"/>
        <end position="741"/>
    </location>
</feature>
<dbReference type="Proteomes" id="UP000242502">
    <property type="component" value="Unassembled WGS sequence"/>
</dbReference>
<comment type="caution">
    <text evidence="4">The sequence shown here is derived from an EMBL/GenBank/DDBJ whole genome shotgun (WGS) entry which is preliminary data.</text>
</comment>
<evidence type="ECO:0000256" key="2">
    <source>
        <dbReference type="SAM" id="MobiDB-lite"/>
    </source>
</evidence>
<protein>
    <recommendedName>
        <fullName evidence="6">Phage tail tape measure protein</fullName>
    </recommendedName>
</protein>
<keyword evidence="3" id="KW-0812">Transmembrane</keyword>
<keyword evidence="1" id="KW-0175">Coiled coil</keyword>
<keyword evidence="3" id="KW-1133">Transmembrane helix</keyword>
<feature type="transmembrane region" description="Helical" evidence="3">
    <location>
        <begin position="455"/>
        <end position="479"/>
    </location>
</feature>
<organism evidence="4 5">
    <name type="scientific">Candidatus Endobugula sertula</name>
    <name type="common">Bugula neritina bacterial symbiont</name>
    <dbReference type="NCBI Taxonomy" id="62101"/>
    <lineage>
        <taxon>Bacteria</taxon>
        <taxon>Pseudomonadati</taxon>
        <taxon>Pseudomonadota</taxon>
        <taxon>Gammaproteobacteria</taxon>
        <taxon>Cellvibrionales</taxon>
        <taxon>Cellvibrionaceae</taxon>
        <taxon>Candidatus Endobugula</taxon>
    </lineage>
</organism>
<accession>A0A1D2QMW7</accession>
<dbReference type="InterPro" id="IPR053058">
    <property type="entry name" value="Mulikevirus_tape_measure"/>
</dbReference>
<evidence type="ECO:0000313" key="4">
    <source>
        <dbReference type="EMBL" id="ODS22894.1"/>
    </source>
</evidence>
<dbReference type="EMBL" id="MDLC01000047">
    <property type="protein sequence ID" value="ODS22894.1"/>
    <property type="molecule type" value="Genomic_DNA"/>
</dbReference>
<gene>
    <name evidence="4" type="ORF">AB835_11625</name>
</gene>
<name>A0A1D2QMW7_9GAMM</name>
<dbReference type="PANTHER" id="PTHR38812">
    <property type="entry name" value="MU-LIKE PROPHAGE FLUMU PROTEIN GP42"/>
    <property type="match status" value="1"/>
</dbReference>
<evidence type="ECO:0000256" key="1">
    <source>
        <dbReference type="SAM" id="Coils"/>
    </source>
</evidence>
<reference evidence="4 5" key="1">
    <citation type="journal article" date="2016" name="Appl. Environ. Microbiol.">
        <title>Lack of Overt Genome Reduction in the Bryostatin-Producing Bryozoan Symbiont "Candidatus Endobugula sertula".</title>
        <authorList>
            <person name="Miller I.J."/>
            <person name="Vanee N."/>
            <person name="Fong S.S."/>
            <person name="Lim-Fong G.E."/>
            <person name="Kwan J.C."/>
        </authorList>
    </citation>
    <scope>NUCLEOTIDE SEQUENCE [LARGE SCALE GENOMIC DNA]</scope>
    <source>
        <strain evidence="4">AB1-4</strain>
    </source>
</reference>
<evidence type="ECO:0008006" key="6">
    <source>
        <dbReference type="Google" id="ProtNLM"/>
    </source>
</evidence>
<dbReference type="STRING" id="62101.AB835_11625"/>
<evidence type="ECO:0000256" key="3">
    <source>
        <dbReference type="SAM" id="Phobius"/>
    </source>
</evidence>
<proteinExistence type="predicted"/>
<evidence type="ECO:0000313" key="5">
    <source>
        <dbReference type="Proteomes" id="UP000242502"/>
    </source>
</evidence>
<feature type="coiled-coil region" evidence="1">
    <location>
        <begin position="53"/>
        <end position="136"/>
    </location>
</feature>
<keyword evidence="3" id="KW-0472">Membrane</keyword>
<dbReference type="AlphaFoldDB" id="A0A1D2QMW7"/>
<feature type="transmembrane region" description="Helical" evidence="3">
    <location>
        <begin position="510"/>
        <end position="533"/>
    </location>
</feature>
<dbReference type="PANTHER" id="PTHR38812:SF2">
    <property type="entry name" value="MU-LIKE PROPHAGE FLUMU PROTEIN GP42"/>
    <property type="match status" value="1"/>
</dbReference>
<feature type="compositionally biased region" description="Basic and acidic residues" evidence="2">
    <location>
        <begin position="714"/>
        <end position="741"/>
    </location>
</feature>
<sequence>MTIETAAILKLVDEFTTPAKEITGVSGKLDKTLRATQKHLAHLKTDRSNIASFAQLKKQSTETRRELDKQQQEVNRLAREYNKAKKPTAKLSREFTDAKKKAAQLKQQHNRQVATLEQLRRQLKKASIDTRKLSQHDRQLAREMEKANKQIRAQAKLLGSLKAVSEHAKQMSMHLKKAGWYGAKLSAAVTALGYVFKRTFVDSASQFERFRTVLTTLNNGDVSKAQKEFEWINKFVAQTPYQIEQVTEAFVKLRAYGIDPTTGSARILGDAAALDKDYLQAVEAIADALNGENERLKEAFNIKASVDGNEIVYRYTDIKTGMEATARAARDSPKDIEATLMGVLEKNYAGAMADQVKTWGGMVSLVGDQWTRFVNMVMDNGLFDWMKGELGAIIKQLDEMAANGELEAFAKEFAKNLKLFMQEGWEVLKALAGILKEVAMALKWAADALGGWNNLAWVLIALPIAGSFLGIALSVMSLIKSLKKLGIIGGRTAGKMGLLKRIGFSLGKGLAWVATFAIKALSSSMYFLNAFIFPAFSKAAMWIGKTVIPFVGKAVLWLGRALMANPIGLAITAIAGGAYLIIKYWEPIKGFFTDLWESMREPLMFAYDMVMKYSPFGLLLRGLKKLKGYMKGLWGGEEAKVAVETTKNIKQLPANDPYYRADIKPFVASDDKKAAAGSKSYTPLRQTNNASKSESFYSNPTIHIHAAPSMSPEELERITTRAVDKANRQAERRQRGRLHEG</sequence>